<evidence type="ECO:0000256" key="5">
    <source>
        <dbReference type="ARBA" id="ARBA00023136"/>
    </source>
</evidence>
<evidence type="ECO:0000259" key="7">
    <source>
        <dbReference type="PROSITE" id="PS50883"/>
    </source>
</evidence>
<dbReference type="PROSITE" id="PS50887">
    <property type="entry name" value="GGDEF"/>
    <property type="match status" value="1"/>
</dbReference>
<dbReference type="InterPro" id="IPR001633">
    <property type="entry name" value="EAL_dom"/>
</dbReference>
<sequence>MMILNDKKLVNLIKYTPSIVVGFFAITVNIIIIKDNQDKAYESIKSLREDIIETNKNAVKQSTNKASNYILYKKKMLIDELKILSQQRVNEAYAIATNIYNNNQNKPKTTVTKLITDALRPIRFYEGRGYFFIFQMDGINVLHGLKPDLEGSSAWDAQDLRGSYILREHINLIKQQNGEAFYHWWYQKPGEALKKEYEKIGFGKYFDPYDWFIGTGEYVSDIEDDLQISLLKSVMGYEHTKNENLFIIDGEGNLLANETKDNNLAFLINSNSTITEKMATQAQFEGNFITFNDTSLNQADINSTEIAYIRRIKDWNWIVGSYFDSSKVNNYIKIKEQEAKALNQKKLTNVIILSAFSTLFMVGSSLIVSNLIARRFHRFQQRIEHNIHALEASKSKLHHMALHDALTGLSNRILLLEKIYEAIESANIHHQQVAIVFIDIDDFKKVNDCHGHSAGDELLKAISEKFKHAFESKDTISRFGGDEFVFCFPQLNNLNEAYLKVAQIQQLFDEKFIVNGREIMTQCSIGVSMYPSDDSQPEGLIRKADIVLYKSKAELKGSATFYNYQLNEQIQYKYLLEEELRRALDNEEIFLLYQPQIDTKTQQLIAVEALARWEHPKLGSISPDDFICIAEEIGIIKEIGLFVFRQVCTDILSVSPAGKNAINVSINISPKQLMSPDFIDLITQATDEIGIDRHRITLEITENVMLNELEKTYDILTELKKRSFCISLDDFGTGYSSLSYLNMLPFDEVKIDRCFVNNITISKQSKALIKSILAISDAYGMITVAEGVEKKEQLTMLHSLGCNLIQGYYFDKPLTLSTLHNTYLKQ</sequence>
<evidence type="ECO:0000313" key="9">
    <source>
        <dbReference type="EMBL" id="QDE32365.1"/>
    </source>
</evidence>
<dbReference type="Gene3D" id="3.20.20.450">
    <property type="entry name" value="EAL domain"/>
    <property type="match status" value="1"/>
</dbReference>
<dbReference type="NCBIfam" id="TIGR00254">
    <property type="entry name" value="GGDEF"/>
    <property type="match status" value="1"/>
</dbReference>
<evidence type="ECO:0000256" key="1">
    <source>
        <dbReference type="ARBA" id="ARBA00004651"/>
    </source>
</evidence>
<dbReference type="PROSITE" id="PS50883">
    <property type="entry name" value="EAL"/>
    <property type="match status" value="1"/>
</dbReference>
<dbReference type="GO" id="GO:0005886">
    <property type="term" value="C:plasma membrane"/>
    <property type="evidence" value="ECO:0007669"/>
    <property type="project" value="UniProtKB-SubCell"/>
</dbReference>
<keyword evidence="10" id="KW-1185">Reference proteome</keyword>
<organism evidence="9 10">
    <name type="scientific">Shewanella polaris</name>
    <dbReference type="NCBI Taxonomy" id="2588449"/>
    <lineage>
        <taxon>Bacteria</taxon>
        <taxon>Pseudomonadati</taxon>
        <taxon>Pseudomonadota</taxon>
        <taxon>Gammaproteobacteria</taxon>
        <taxon>Alteromonadales</taxon>
        <taxon>Shewanellaceae</taxon>
        <taxon>Shewanella</taxon>
    </lineage>
</organism>
<dbReference type="Gene3D" id="3.30.450.20">
    <property type="entry name" value="PAS domain"/>
    <property type="match status" value="2"/>
</dbReference>
<dbReference type="InterPro" id="IPR000160">
    <property type="entry name" value="GGDEF_dom"/>
</dbReference>
<dbReference type="CDD" id="cd01948">
    <property type="entry name" value="EAL"/>
    <property type="match status" value="1"/>
</dbReference>
<reference evidence="9 10" key="1">
    <citation type="submission" date="2019-06" db="EMBL/GenBank/DDBJ databases">
        <title>The genome of Shewanella sp. SM1901.</title>
        <authorList>
            <person name="Cha Q."/>
        </authorList>
    </citation>
    <scope>NUCLEOTIDE SEQUENCE [LARGE SCALE GENOMIC DNA]</scope>
    <source>
        <strain evidence="9 10">SM1901</strain>
    </source>
</reference>
<dbReference type="InterPro" id="IPR043128">
    <property type="entry name" value="Rev_trsase/Diguanyl_cyclase"/>
</dbReference>
<keyword evidence="4 6" id="KW-1133">Transmembrane helix</keyword>
<evidence type="ECO:0000313" key="10">
    <source>
        <dbReference type="Proteomes" id="UP000319809"/>
    </source>
</evidence>
<keyword evidence="2" id="KW-1003">Cell membrane</keyword>
<evidence type="ECO:0000259" key="8">
    <source>
        <dbReference type="PROSITE" id="PS50887"/>
    </source>
</evidence>
<dbReference type="SUPFAM" id="SSF55073">
    <property type="entry name" value="Nucleotide cyclase"/>
    <property type="match status" value="1"/>
</dbReference>
<dbReference type="InterPro" id="IPR035919">
    <property type="entry name" value="EAL_sf"/>
</dbReference>
<feature type="transmembrane region" description="Helical" evidence="6">
    <location>
        <begin position="350"/>
        <end position="373"/>
    </location>
</feature>
<dbReference type="AlphaFoldDB" id="A0A4Y5YIC6"/>
<dbReference type="Pfam" id="PF00563">
    <property type="entry name" value="EAL"/>
    <property type="match status" value="1"/>
</dbReference>
<dbReference type="PANTHER" id="PTHR44757:SF2">
    <property type="entry name" value="BIOFILM ARCHITECTURE MAINTENANCE PROTEIN MBAA"/>
    <property type="match status" value="1"/>
</dbReference>
<dbReference type="Proteomes" id="UP000319809">
    <property type="component" value="Chromosome"/>
</dbReference>
<proteinExistence type="predicted"/>
<accession>A0A4Y5YIC6</accession>
<evidence type="ECO:0000256" key="2">
    <source>
        <dbReference type="ARBA" id="ARBA00022475"/>
    </source>
</evidence>
<dbReference type="CDD" id="cd01949">
    <property type="entry name" value="GGDEF"/>
    <property type="match status" value="1"/>
</dbReference>
<feature type="domain" description="GGDEF" evidence="8">
    <location>
        <begin position="431"/>
        <end position="566"/>
    </location>
</feature>
<gene>
    <name evidence="9" type="ORF">FH971_16185</name>
</gene>
<dbReference type="Gene3D" id="3.30.70.270">
    <property type="match status" value="1"/>
</dbReference>
<dbReference type="Pfam" id="PF00990">
    <property type="entry name" value="GGDEF"/>
    <property type="match status" value="1"/>
</dbReference>
<protein>
    <submittedName>
        <fullName evidence="9">EAL domain-containing protein</fullName>
    </submittedName>
</protein>
<dbReference type="SMART" id="SM00052">
    <property type="entry name" value="EAL"/>
    <property type="match status" value="1"/>
</dbReference>
<dbReference type="Pfam" id="PF08269">
    <property type="entry name" value="dCache_2"/>
    <property type="match status" value="1"/>
</dbReference>
<dbReference type="EMBL" id="CP041036">
    <property type="protein sequence ID" value="QDE32365.1"/>
    <property type="molecule type" value="Genomic_DNA"/>
</dbReference>
<keyword evidence="3 6" id="KW-0812">Transmembrane</keyword>
<dbReference type="InterPro" id="IPR052155">
    <property type="entry name" value="Biofilm_reg_signaling"/>
</dbReference>
<dbReference type="InterPro" id="IPR029787">
    <property type="entry name" value="Nucleotide_cyclase"/>
</dbReference>
<feature type="domain" description="EAL" evidence="7">
    <location>
        <begin position="573"/>
        <end position="826"/>
    </location>
</feature>
<evidence type="ECO:0000256" key="6">
    <source>
        <dbReference type="SAM" id="Phobius"/>
    </source>
</evidence>
<dbReference type="SMART" id="SM01049">
    <property type="entry name" value="Cache_2"/>
    <property type="match status" value="1"/>
</dbReference>
<dbReference type="SMART" id="SM00267">
    <property type="entry name" value="GGDEF"/>
    <property type="match status" value="1"/>
</dbReference>
<dbReference type="RefSeq" id="WP_140235009.1">
    <property type="nucleotide sequence ID" value="NZ_CP041036.1"/>
</dbReference>
<dbReference type="InterPro" id="IPR033480">
    <property type="entry name" value="sCache_2"/>
</dbReference>
<name>A0A4Y5YIC6_9GAMM</name>
<dbReference type="InterPro" id="IPR004010">
    <property type="entry name" value="Double_Cache_2"/>
</dbReference>
<dbReference type="SUPFAM" id="SSF141868">
    <property type="entry name" value="EAL domain-like"/>
    <property type="match status" value="1"/>
</dbReference>
<feature type="transmembrane region" description="Helical" evidence="6">
    <location>
        <begin position="12"/>
        <end position="33"/>
    </location>
</feature>
<dbReference type="PANTHER" id="PTHR44757">
    <property type="entry name" value="DIGUANYLATE CYCLASE DGCP"/>
    <property type="match status" value="1"/>
</dbReference>
<evidence type="ECO:0000256" key="4">
    <source>
        <dbReference type="ARBA" id="ARBA00022989"/>
    </source>
</evidence>
<dbReference type="KEGG" id="spol:FH971_16185"/>
<keyword evidence="5 6" id="KW-0472">Membrane</keyword>
<evidence type="ECO:0000256" key="3">
    <source>
        <dbReference type="ARBA" id="ARBA00022692"/>
    </source>
</evidence>
<comment type="subcellular location">
    <subcellularLocation>
        <location evidence="1">Cell membrane</location>
        <topology evidence="1">Multi-pass membrane protein</topology>
    </subcellularLocation>
</comment>